<reference evidence="2" key="2">
    <citation type="submission" date="2020-05" db="UniProtKB">
        <authorList>
            <consortium name="EnsemblMetazoa"/>
        </authorList>
    </citation>
    <scope>IDENTIFICATION</scope>
    <source>
        <strain evidence="2">IAEA</strain>
    </source>
</reference>
<dbReference type="EnsemblMetazoa" id="GPPI042253-RA">
    <property type="protein sequence ID" value="GPPI042253-PA"/>
    <property type="gene ID" value="GPPI042253"/>
</dbReference>
<dbReference type="EMBL" id="JXJN01021556">
    <property type="status" value="NOT_ANNOTATED_CDS"/>
    <property type="molecule type" value="Genomic_DNA"/>
</dbReference>
<feature type="signal peptide" evidence="1">
    <location>
        <begin position="1"/>
        <end position="23"/>
    </location>
</feature>
<dbReference type="AlphaFoldDB" id="A0A1B0BW01"/>
<dbReference type="Proteomes" id="UP000092460">
    <property type="component" value="Unassembled WGS sequence"/>
</dbReference>
<evidence type="ECO:0000313" key="2">
    <source>
        <dbReference type="EnsemblMetazoa" id="GPPI042253-PA"/>
    </source>
</evidence>
<keyword evidence="1" id="KW-0732">Signal</keyword>
<feature type="chain" id="PRO_5008405189" description="Secreted protein" evidence="1">
    <location>
        <begin position="24"/>
        <end position="110"/>
    </location>
</feature>
<dbReference type="VEuPathDB" id="VectorBase:GPPI042253"/>
<evidence type="ECO:0008006" key="4">
    <source>
        <dbReference type="Google" id="ProtNLM"/>
    </source>
</evidence>
<reference evidence="3" key="1">
    <citation type="submission" date="2015-01" db="EMBL/GenBank/DDBJ databases">
        <authorList>
            <person name="Aksoy S."/>
            <person name="Warren W."/>
            <person name="Wilson R.K."/>
        </authorList>
    </citation>
    <scope>NUCLEOTIDE SEQUENCE [LARGE SCALE GENOMIC DNA]</scope>
    <source>
        <strain evidence="3">IAEA</strain>
    </source>
</reference>
<proteinExistence type="predicted"/>
<evidence type="ECO:0000256" key="1">
    <source>
        <dbReference type="SAM" id="SignalP"/>
    </source>
</evidence>
<keyword evidence="3" id="KW-1185">Reference proteome</keyword>
<sequence>MNTSVLLIVGVPCSGFLWLPTFTCVVVTKSCTISNIIEIEGYSIANHNKDICPKDSRHEKIFKKMLEIVAELCFRNRYETFDRQTKGNVWTDNALHIEHVKQFQIFVFAR</sequence>
<protein>
    <recommendedName>
        <fullName evidence="4">Secreted protein</fullName>
    </recommendedName>
</protein>
<accession>A0A1B0BW01</accession>
<organism evidence="2 3">
    <name type="scientific">Glossina palpalis gambiensis</name>
    <dbReference type="NCBI Taxonomy" id="67801"/>
    <lineage>
        <taxon>Eukaryota</taxon>
        <taxon>Metazoa</taxon>
        <taxon>Ecdysozoa</taxon>
        <taxon>Arthropoda</taxon>
        <taxon>Hexapoda</taxon>
        <taxon>Insecta</taxon>
        <taxon>Pterygota</taxon>
        <taxon>Neoptera</taxon>
        <taxon>Endopterygota</taxon>
        <taxon>Diptera</taxon>
        <taxon>Brachycera</taxon>
        <taxon>Muscomorpha</taxon>
        <taxon>Hippoboscoidea</taxon>
        <taxon>Glossinidae</taxon>
        <taxon>Glossina</taxon>
    </lineage>
</organism>
<name>A0A1B0BW01_9MUSC</name>
<evidence type="ECO:0000313" key="3">
    <source>
        <dbReference type="Proteomes" id="UP000092460"/>
    </source>
</evidence>
<dbReference type="EMBL" id="JXJN01021557">
    <property type="status" value="NOT_ANNOTATED_CDS"/>
    <property type="molecule type" value="Genomic_DNA"/>
</dbReference>